<dbReference type="InterPro" id="IPR032429">
    <property type="entry name" value="Nibrin_BRCT2"/>
</dbReference>
<dbReference type="InterPro" id="IPR000253">
    <property type="entry name" value="FHA_dom"/>
</dbReference>
<keyword evidence="9" id="KW-1185">Reference proteome</keyword>
<feature type="region of interest" description="Disordered" evidence="6">
    <location>
        <begin position="471"/>
        <end position="508"/>
    </location>
</feature>
<sequence length="882" mass="98071">MWILDSNADFMQGKRMWLKPGQRYLFGRVKKDGVMLAIDHKTVSRQHFNITVEPVKEGDVGNVFARTKIRVEDHSKTGTIVNGIPLRKKDPKNESEPNPSTELKDAENSIRPGTCPYEFTVTWQPCVLTFNLLKKEIKAGLLKDKQERVRNYDIKGISDFSRHTTHVVAAKRNTPKGLQALVNGNHLVTEAYLDALDYASTPTTLSQDVNLSPLEIDFDVNWPGTKDYLPPPGKEPTMKPPEAYQPDSARANVFEHYTFVFCDQNQYDNLMPVITDGHGKALLFRVVNAETTGDELLQFVQNVAGRKNGDMQDPLSESGVILVRPSLKDDALQEWTNTIMNETVLKMDQRAIDQSEFLEAILSNDAGLLKETVPFESTNDSIIAPAPTAANSLVSASPSQVRTNGVPGSQISDIDGAPRADTRLVTNQAASATQPSQTSAQNISQNSHSAEERAPPAFPVLKISQATKFKNFDDGFDPDAVDDYDEDEVVGEDEPDDPEPPRTQPRMQTRVFNIKQEPLSTAKKRRHSSSKESADFFADEMDDLLPNATALKRQKLEETATNVRLDAGEPQLQKALAKKIKKEKLIDVREAVRKRLEEAAGKNDSELGLPDIEDSGPANLAKVVLLDLPLRDKSKGTKDRANGDRGSEWDPKWNGRKNFKGFRRKGDPAQRRSHARKVIVPLEQVPIKSGGLGDQYWPRTEEDREIERERKRKEQARSQRTTQSQTQHLSGSSGRRSNTRVVPDDDNFEDMSASGKEDGEEGLVRQTSPTISRLQREAAEIAEHEINLNTPRRTRAADRAQEAGANDSGTEGGDPTQRTTQTQKGKRPASSIVDTGRSKRQKTLPVTTVREDDSDDDDDMKFRFGSRARRGRGRGRGGGGGG</sequence>
<protein>
    <recommendedName>
        <fullName evidence="7">FHA domain-containing protein</fullName>
    </recommendedName>
</protein>
<comment type="similarity">
    <text evidence="5">Belongs to the Nibrin family.</text>
</comment>
<accession>A0A0D2D4M7</accession>
<dbReference type="PANTHER" id="PTHR12162">
    <property type="entry name" value="NIBRIN-RELATED"/>
    <property type="match status" value="1"/>
</dbReference>
<dbReference type="EMBL" id="KN846956">
    <property type="protein sequence ID" value="KIW72486.1"/>
    <property type="molecule type" value="Genomic_DNA"/>
</dbReference>
<evidence type="ECO:0000256" key="6">
    <source>
        <dbReference type="SAM" id="MobiDB-lite"/>
    </source>
</evidence>
<feature type="domain" description="FHA" evidence="7">
    <location>
        <begin position="24"/>
        <end position="86"/>
    </location>
</feature>
<feature type="region of interest" description="Disordered" evidence="6">
    <location>
        <begin position="631"/>
        <end position="882"/>
    </location>
</feature>
<keyword evidence="2" id="KW-0227">DNA damage</keyword>
<dbReference type="SUPFAM" id="SSF49879">
    <property type="entry name" value="SMAD/FHA domain"/>
    <property type="match status" value="1"/>
</dbReference>
<evidence type="ECO:0000256" key="2">
    <source>
        <dbReference type="ARBA" id="ARBA00022763"/>
    </source>
</evidence>
<dbReference type="Pfam" id="PF16508">
    <property type="entry name" value="NIBRIN_BRCT_II"/>
    <property type="match status" value="1"/>
</dbReference>
<dbReference type="GO" id="GO:0003684">
    <property type="term" value="F:damaged DNA binding"/>
    <property type="evidence" value="ECO:0007669"/>
    <property type="project" value="TreeGrafter"/>
</dbReference>
<dbReference type="STRING" id="5601.A0A0D2D4M7"/>
<feature type="compositionally biased region" description="Basic and acidic residues" evidence="6">
    <location>
        <begin position="631"/>
        <end position="653"/>
    </location>
</feature>
<dbReference type="CDD" id="cd22667">
    <property type="entry name" value="FHA_NBN"/>
    <property type="match status" value="1"/>
</dbReference>
<feature type="compositionally biased region" description="Basic residues" evidence="6">
    <location>
        <begin position="864"/>
        <end position="875"/>
    </location>
</feature>
<evidence type="ECO:0000259" key="7">
    <source>
        <dbReference type="PROSITE" id="PS50006"/>
    </source>
</evidence>
<name>A0A0D2D4M7_9EURO</name>
<keyword evidence="4" id="KW-0539">Nucleus</keyword>
<feature type="compositionally biased region" description="Basic and acidic residues" evidence="6">
    <location>
        <begin position="774"/>
        <end position="786"/>
    </location>
</feature>
<reference evidence="8 9" key="1">
    <citation type="submission" date="2015-01" db="EMBL/GenBank/DDBJ databases">
        <title>The Genome Sequence of Capronia semiimmersa CBS27337.</title>
        <authorList>
            <consortium name="The Broad Institute Genomics Platform"/>
            <person name="Cuomo C."/>
            <person name="de Hoog S."/>
            <person name="Gorbushina A."/>
            <person name="Stielow B."/>
            <person name="Teixiera M."/>
            <person name="Abouelleil A."/>
            <person name="Chapman S.B."/>
            <person name="Priest M."/>
            <person name="Young S.K."/>
            <person name="Wortman J."/>
            <person name="Nusbaum C."/>
            <person name="Birren B."/>
        </authorList>
    </citation>
    <scope>NUCLEOTIDE SEQUENCE [LARGE SCALE GENOMIC DNA]</scope>
    <source>
        <strain evidence="8 9">CBS 27337</strain>
    </source>
</reference>
<dbReference type="Gene3D" id="2.60.200.20">
    <property type="match status" value="1"/>
</dbReference>
<dbReference type="GO" id="GO:0030870">
    <property type="term" value="C:Mre11 complex"/>
    <property type="evidence" value="ECO:0007669"/>
    <property type="project" value="InterPro"/>
</dbReference>
<evidence type="ECO:0000313" key="9">
    <source>
        <dbReference type="Proteomes" id="UP000054266"/>
    </source>
</evidence>
<dbReference type="SMART" id="SM00240">
    <property type="entry name" value="FHA"/>
    <property type="match status" value="1"/>
</dbReference>
<dbReference type="InterPro" id="IPR008984">
    <property type="entry name" value="SMAD_FHA_dom_sf"/>
</dbReference>
<evidence type="ECO:0000256" key="3">
    <source>
        <dbReference type="ARBA" id="ARBA00023204"/>
    </source>
</evidence>
<dbReference type="Pfam" id="PF00498">
    <property type="entry name" value="FHA"/>
    <property type="match status" value="1"/>
</dbReference>
<feature type="compositionally biased region" description="Polar residues" evidence="6">
    <location>
        <begin position="396"/>
        <end position="412"/>
    </location>
</feature>
<feature type="compositionally biased region" description="Acidic residues" evidence="6">
    <location>
        <begin position="474"/>
        <end position="498"/>
    </location>
</feature>
<dbReference type="Proteomes" id="UP000054266">
    <property type="component" value="Unassembled WGS sequence"/>
</dbReference>
<keyword evidence="3" id="KW-0234">DNA repair</keyword>
<feature type="compositionally biased region" description="Low complexity" evidence="6">
    <location>
        <begin position="426"/>
        <end position="442"/>
    </location>
</feature>
<dbReference type="GO" id="GO:0007095">
    <property type="term" value="P:mitotic G2 DNA damage checkpoint signaling"/>
    <property type="evidence" value="ECO:0007669"/>
    <property type="project" value="InterPro"/>
</dbReference>
<proteinExistence type="inferred from homology"/>
<dbReference type="HOGENOM" id="CLU_007951_0_0_1"/>
<evidence type="ECO:0000313" key="8">
    <source>
        <dbReference type="EMBL" id="KIW72486.1"/>
    </source>
</evidence>
<dbReference type="PANTHER" id="PTHR12162:SF0">
    <property type="entry name" value="NIBRIN"/>
    <property type="match status" value="1"/>
</dbReference>
<feature type="region of interest" description="Disordered" evidence="6">
    <location>
        <begin position="80"/>
        <end position="109"/>
    </location>
</feature>
<dbReference type="AlphaFoldDB" id="A0A0D2D4M7"/>
<feature type="region of interest" description="Disordered" evidence="6">
    <location>
        <begin position="396"/>
        <end position="453"/>
    </location>
</feature>
<dbReference type="GO" id="GO:0000724">
    <property type="term" value="P:double-strand break repair via homologous recombination"/>
    <property type="evidence" value="ECO:0007669"/>
    <property type="project" value="TreeGrafter"/>
</dbReference>
<feature type="compositionally biased region" description="Basic and acidic residues" evidence="6">
    <location>
        <begin position="699"/>
        <end position="709"/>
    </location>
</feature>
<feature type="compositionally biased region" description="Polar residues" evidence="6">
    <location>
        <begin position="728"/>
        <end position="740"/>
    </location>
</feature>
<dbReference type="InterPro" id="IPR040227">
    <property type="entry name" value="Nibrin-rel"/>
</dbReference>
<dbReference type="InterPro" id="IPR043014">
    <property type="entry name" value="Nibrin_BRCT2_sf"/>
</dbReference>
<organism evidence="8 9">
    <name type="scientific">Phialophora macrospora</name>
    <dbReference type="NCBI Taxonomy" id="1851006"/>
    <lineage>
        <taxon>Eukaryota</taxon>
        <taxon>Fungi</taxon>
        <taxon>Dikarya</taxon>
        <taxon>Ascomycota</taxon>
        <taxon>Pezizomycotina</taxon>
        <taxon>Eurotiomycetes</taxon>
        <taxon>Chaetothyriomycetidae</taxon>
        <taxon>Chaetothyriales</taxon>
        <taxon>Herpotrichiellaceae</taxon>
        <taxon>Phialophora</taxon>
    </lineage>
</organism>
<evidence type="ECO:0000256" key="5">
    <source>
        <dbReference type="ARBA" id="ARBA00044757"/>
    </source>
</evidence>
<comment type="subcellular location">
    <subcellularLocation>
        <location evidence="1">Nucleus</location>
    </subcellularLocation>
</comment>
<gene>
    <name evidence="8" type="ORF">PV04_00673</name>
</gene>
<dbReference type="PROSITE" id="PS50006">
    <property type="entry name" value="FHA_DOMAIN"/>
    <property type="match status" value="1"/>
</dbReference>
<feature type="compositionally biased region" description="Basic residues" evidence="6">
    <location>
        <begin position="654"/>
        <end position="663"/>
    </location>
</feature>
<evidence type="ECO:0000256" key="4">
    <source>
        <dbReference type="ARBA" id="ARBA00023242"/>
    </source>
</evidence>
<feature type="compositionally biased region" description="Low complexity" evidence="6">
    <location>
        <begin position="718"/>
        <end position="727"/>
    </location>
</feature>
<evidence type="ECO:0000256" key="1">
    <source>
        <dbReference type="ARBA" id="ARBA00004123"/>
    </source>
</evidence>
<dbReference type="Gene3D" id="3.40.50.10980">
    <property type="entry name" value="Nibrin, BRCT2 domain"/>
    <property type="match status" value="1"/>
</dbReference>